<protein>
    <submittedName>
        <fullName evidence="7">MFS transporter</fullName>
    </submittedName>
</protein>
<dbReference type="RefSeq" id="WP_142820935.1">
    <property type="nucleotide sequence ID" value="NZ_CP035503.1"/>
</dbReference>
<feature type="transmembrane region" description="Helical" evidence="5">
    <location>
        <begin position="141"/>
        <end position="161"/>
    </location>
</feature>
<dbReference type="InterPro" id="IPR020846">
    <property type="entry name" value="MFS_dom"/>
</dbReference>
<dbReference type="PROSITE" id="PS50850">
    <property type="entry name" value="MFS"/>
    <property type="match status" value="1"/>
</dbReference>
<feature type="compositionally biased region" description="Polar residues" evidence="4">
    <location>
        <begin position="201"/>
        <end position="217"/>
    </location>
</feature>
<dbReference type="PANTHER" id="PTHR11360:SF290">
    <property type="entry name" value="MONOCARBOXYLATE MFS PERMEASE"/>
    <property type="match status" value="1"/>
</dbReference>
<evidence type="ECO:0000313" key="8">
    <source>
        <dbReference type="Proteomes" id="UP000316798"/>
    </source>
</evidence>
<gene>
    <name evidence="7" type="ORF">EUB48_20685</name>
</gene>
<proteinExistence type="predicted"/>
<dbReference type="AlphaFoldDB" id="A0A515DGC4"/>
<dbReference type="InterPro" id="IPR050327">
    <property type="entry name" value="Proton-linked_MCT"/>
</dbReference>
<evidence type="ECO:0000256" key="5">
    <source>
        <dbReference type="SAM" id="Phobius"/>
    </source>
</evidence>
<feature type="transmembrane region" description="Helical" evidence="5">
    <location>
        <begin position="12"/>
        <end position="39"/>
    </location>
</feature>
<dbReference type="OrthoDB" id="146345at2"/>
<feature type="domain" description="Major facilitator superfamily (MFS) profile" evidence="6">
    <location>
        <begin position="14"/>
        <end position="407"/>
    </location>
</feature>
<evidence type="ECO:0000259" key="6">
    <source>
        <dbReference type="PROSITE" id="PS50850"/>
    </source>
</evidence>
<evidence type="ECO:0000256" key="4">
    <source>
        <dbReference type="SAM" id="MobiDB-lite"/>
    </source>
</evidence>
<dbReference type="InterPro" id="IPR011701">
    <property type="entry name" value="MFS"/>
</dbReference>
<sequence>MQRTPLPSIETAYGWWLAALTLLIASIGFGAATCVPILLKPLSREWGASTAALALAHTFMLIGAGFGGLVFGRMHDRFGFFPLAVIGSLATASGLVAASFSQSIGGLHLAFGLLVGACGQGIFFSPLTAALSRWFDRHRPLAVAIAAAGQSVGGLLFPPLLRIAARDHGWRATLLGFGVLGGVVLLVCAFAFRKAPPPSARQHQSSTQAWESSTRQTRGLRGPNGLLASLGICLGLSSVATFLVMGHITAAGEELGATPAAAAALLSVMLGASLATRLGVAQLSLRLGRYRVLVAASMLHVLGLLWLSFSGGYAATAIGVALIGLGFGAYLPGYAVLAGELFPASQAGRRIAEIYFLGFIAAGAGTWAGGLLRDHSGDYGLAFRAAALSGAAGLAGLLAQWHTLKKV</sequence>
<reference evidence="7 8" key="1">
    <citation type="submission" date="2019-01" db="EMBL/GenBank/DDBJ databases">
        <title>Genomic insights into a novel species Rhodoferax sp.</title>
        <authorList>
            <person name="Jin L."/>
        </authorList>
    </citation>
    <scope>NUCLEOTIDE SEQUENCE [LARGE SCALE GENOMIC DNA]</scope>
    <source>
        <strain evidence="7 8">CHu59-6-5</strain>
    </source>
</reference>
<evidence type="ECO:0000313" key="7">
    <source>
        <dbReference type="EMBL" id="QDL39471.1"/>
    </source>
</evidence>
<keyword evidence="2 5" id="KW-1133">Transmembrane helix</keyword>
<feature type="transmembrane region" description="Helical" evidence="5">
    <location>
        <begin position="225"/>
        <end position="248"/>
    </location>
</feature>
<organism evidence="7 8">
    <name type="scientific">Rhodoferax sediminis</name>
    <dbReference type="NCBI Taxonomy" id="2509614"/>
    <lineage>
        <taxon>Bacteria</taxon>
        <taxon>Pseudomonadati</taxon>
        <taxon>Pseudomonadota</taxon>
        <taxon>Betaproteobacteria</taxon>
        <taxon>Burkholderiales</taxon>
        <taxon>Comamonadaceae</taxon>
        <taxon>Rhodoferax</taxon>
    </lineage>
</organism>
<keyword evidence="8" id="KW-1185">Reference proteome</keyword>
<dbReference type="GO" id="GO:0022857">
    <property type="term" value="F:transmembrane transporter activity"/>
    <property type="evidence" value="ECO:0007669"/>
    <property type="project" value="InterPro"/>
</dbReference>
<dbReference type="EMBL" id="CP035503">
    <property type="protein sequence ID" value="QDL39471.1"/>
    <property type="molecule type" value="Genomic_DNA"/>
</dbReference>
<evidence type="ECO:0000256" key="3">
    <source>
        <dbReference type="ARBA" id="ARBA00023136"/>
    </source>
</evidence>
<dbReference type="SUPFAM" id="SSF103473">
    <property type="entry name" value="MFS general substrate transporter"/>
    <property type="match status" value="1"/>
</dbReference>
<feature type="transmembrane region" description="Helical" evidence="5">
    <location>
        <begin position="173"/>
        <end position="192"/>
    </location>
</feature>
<keyword evidence="1 5" id="KW-0812">Transmembrane</keyword>
<evidence type="ECO:0000256" key="2">
    <source>
        <dbReference type="ARBA" id="ARBA00022989"/>
    </source>
</evidence>
<feature type="transmembrane region" description="Helical" evidence="5">
    <location>
        <begin position="260"/>
        <end position="280"/>
    </location>
</feature>
<accession>A0A515DGC4</accession>
<feature type="transmembrane region" description="Helical" evidence="5">
    <location>
        <begin position="354"/>
        <end position="373"/>
    </location>
</feature>
<dbReference type="Gene3D" id="1.20.1250.20">
    <property type="entry name" value="MFS general substrate transporter like domains"/>
    <property type="match status" value="2"/>
</dbReference>
<feature type="transmembrane region" description="Helical" evidence="5">
    <location>
        <begin position="78"/>
        <end position="100"/>
    </location>
</feature>
<dbReference type="Proteomes" id="UP000316798">
    <property type="component" value="Chromosome"/>
</dbReference>
<dbReference type="InterPro" id="IPR036259">
    <property type="entry name" value="MFS_trans_sf"/>
</dbReference>
<dbReference type="PANTHER" id="PTHR11360">
    <property type="entry name" value="MONOCARBOXYLATE TRANSPORTER"/>
    <property type="match status" value="1"/>
</dbReference>
<evidence type="ECO:0000256" key="1">
    <source>
        <dbReference type="ARBA" id="ARBA00022692"/>
    </source>
</evidence>
<dbReference type="KEGG" id="rhf:EUB48_20685"/>
<feature type="region of interest" description="Disordered" evidence="4">
    <location>
        <begin position="197"/>
        <end position="217"/>
    </location>
</feature>
<keyword evidence="3 5" id="KW-0472">Membrane</keyword>
<name>A0A515DGC4_9BURK</name>
<feature type="transmembrane region" description="Helical" evidence="5">
    <location>
        <begin position="315"/>
        <end position="342"/>
    </location>
</feature>
<feature type="transmembrane region" description="Helical" evidence="5">
    <location>
        <begin position="292"/>
        <end position="309"/>
    </location>
</feature>
<feature type="transmembrane region" description="Helical" evidence="5">
    <location>
        <begin position="379"/>
        <end position="399"/>
    </location>
</feature>
<feature type="transmembrane region" description="Helical" evidence="5">
    <location>
        <begin position="51"/>
        <end position="71"/>
    </location>
</feature>
<dbReference type="Pfam" id="PF07690">
    <property type="entry name" value="MFS_1"/>
    <property type="match status" value="1"/>
</dbReference>
<feature type="transmembrane region" description="Helical" evidence="5">
    <location>
        <begin position="106"/>
        <end position="129"/>
    </location>
</feature>